<organism evidence="7 8">
    <name type="scientific">Prevotella brunnea</name>
    <dbReference type="NCBI Taxonomy" id="2508867"/>
    <lineage>
        <taxon>Bacteria</taxon>
        <taxon>Pseudomonadati</taxon>
        <taxon>Bacteroidota</taxon>
        <taxon>Bacteroidia</taxon>
        <taxon>Bacteroidales</taxon>
        <taxon>Prevotellaceae</taxon>
        <taxon>Prevotella</taxon>
    </lineage>
</organism>
<dbReference type="InterPro" id="IPR017039">
    <property type="entry name" value="Virul_fac_BrkB"/>
</dbReference>
<keyword evidence="3 6" id="KW-0812">Transmembrane</keyword>
<evidence type="ECO:0000313" key="7">
    <source>
        <dbReference type="EMBL" id="TXJ62246.1"/>
    </source>
</evidence>
<dbReference type="OrthoDB" id="9808671at2"/>
<dbReference type="Proteomes" id="UP000321612">
    <property type="component" value="Unassembled WGS sequence"/>
</dbReference>
<feature type="transmembrane region" description="Helical" evidence="6">
    <location>
        <begin position="204"/>
        <end position="221"/>
    </location>
</feature>
<dbReference type="NCBIfam" id="TIGR00765">
    <property type="entry name" value="yihY_not_rbn"/>
    <property type="match status" value="1"/>
</dbReference>
<proteinExistence type="predicted"/>
<feature type="transmembrane region" description="Helical" evidence="6">
    <location>
        <begin position="162"/>
        <end position="184"/>
    </location>
</feature>
<evidence type="ECO:0000313" key="8">
    <source>
        <dbReference type="Proteomes" id="UP000321612"/>
    </source>
</evidence>
<dbReference type="AlphaFoldDB" id="A0A5C8GN68"/>
<dbReference type="Pfam" id="PF03631">
    <property type="entry name" value="Virul_fac_BrkB"/>
    <property type="match status" value="1"/>
</dbReference>
<accession>A0A5C8GN68</accession>
<feature type="transmembrane region" description="Helical" evidence="6">
    <location>
        <begin position="117"/>
        <end position="141"/>
    </location>
</feature>
<feature type="transmembrane region" description="Helical" evidence="6">
    <location>
        <begin position="52"/>
        <end position="75"/>
    </location>
</feature>
<keyword evidence="4 6" id="KW-1133">Transmembrane helix</keyword>
<keyword evidence="5 6" id="KW-0472">Membrane</keyword>
<gene>
    <name evidence="7" type="ORF">ETF27_05565</name>
</gene>
<feature type="transmembrane region" description="Helical" evidence="6">
    <location>
        <begin position="263"/>
        <end position="285"/>
    </location>
</feature>
<dbReference type="GO" id="GO:0005886">
    <property type="term" value="C:plasma membrane"/>
    <property type="evidence" value="ECO:0007669"/>
    <property type="project" value="UniProtKB-SubCell"/>
</dbReference>
<comment type="subcellular location">
    <subcellularLocation>
        <location evidence="1">Cell membrane</location>
        <topology evidence="1">Multi-pass membrane protein</topology>
    </subcellularLocation>
</comment>
<sequence length="444" mass="50871">MKINLARIKHFFKIGIWRKDNSLSPGKNFFIRLLQKLYLAIKFFFERGHIGYATQLSFSTILAIVPIASMIFAIANGFGFGKYMEEVCRDTFSGQPAVADWLIQLANSYLVHAKTGLFIGIGLIFMFYSIISLINTVEQVFDSIWQVKGSRPIGRILTDYTAMMFLVPIAIIIMSGLSIFIYGFADRLKDYWLLGSVATFSIRYVLPWMVISIIFIVLFIFMPNTKVKATKTLLPGMLAGAFMLVLQWIYIHGQIFLTSYNAIYGSLAALPLFMLWMQISWYICLFGAELCYTNQNLEFYEYLIDMKDVSHENRLIMSGIILSHICQRFSLGQHPYTALELKTVTKIPIRVTTEILHNLCNVNLIAENNSMDTTEITFSPTMDTNQITIGKMITLLESYPKDKYNYLNLDTAQIISPHTAKQFETIREDYLHKLNDISVKELIS</sequence>
<evidence type="ECO:0000256" key="6">
    <source>
        <dbReference type="SAM" id="Phobius"/>
    </source>
</evidence>
<dbReference type="EMBL" id="SDIK01000036">
    <property type="protein sequence ID" value="TXJ62246.1"/>
    <property type="molecule type" value="Genomic_DNA"/>
</dbReference>
<comment type="caution">
    <text evidence="7">The sequence shown here is derived from an EMBL/GenBank/DDBJ whole genome shotgun (WGS) entry which is preliminary data.</text>
</comment>
<keyword evidence="2" id="KW-1003">Cell membrane</keyword>
<dbReference type="PANTHER" id="PTHR30213">
    <property type="entry name" value="INNER MEMBRANE PROTEIN YHJD"/>
    <property type="match status" value="1"/>
</dbReference>
<feature type="transmembrane region" description="Helical" evidence="6">
    <location>
        <begin position="233"/>
        <end position="251"/>
    </location>
</feature>
<evidence type="ECO:0000256" key="1">
    <source>
        <dbReference type="ARBA" id="ARBA00004651"/>
    </source>
</evidence>
<evidence type="ECO:0000256" key="5">
    <source>
        <dbReference type="ARBA" id="ARBA00023136"/>
    </source>
</evidence>
<evidence type="ECO:0000256" key="2">
    <source>
        <dbReference type="ARBA" id="ARBA00022475"/>
    </source>
</evidence>
<evidence type="ECO:0000256" key="4">
    <source>
        <dbReference type="ARBA" id="ARBA00022989"/>
    </source>
</evidence>
<dbReference type="PANTHER" id="PTHR30213:SF0">
    <property type="entry name" value="UPF0761 MEMBRANE PROTEIN YIHY"/>
    <property type="match status" value="1"/>
</dbReference>
<name>A0A5C8GN68_9BACT</name>
<protein>
    <submittedName>
        <fullName evidence="7">YihY/virulence factor BrkB family protein</fullName>
    </submittedName>
</protein>
<reference evidence="8" key="1">
    <citation type="submission" date="2019-05" db="EMBL/GenBank/DDBJ databases">
        <title>Prevotella brunnea sp. nov., isolated from a wound of a patient.</title>
        <authorList>
            <person name="Buhl M."/>
        </authorList>
    </citation>
    <scope>NUCLEOTIDE SEQUENCE [LARGE SCALE GENOMIC DNA]</scope>
    <source>
        <strain evidence="8">A2672</strain>
    </source>
</reference>
<evidence type="ECO:0000256" key="3">
    <source>
        <dbReference type="ARBA" id="ARBA00022692"/>
    </source>
</evidence>
<keyword evidence="8" id="KW-1185">Reference proteome</keyword>